<name>A0ABQ5QW71_9ACTN</name>
<dbReference type="EMBL" id="BSDI01000018">
    <property type="protein sequence ID" value="GLH98748.1"/>
    <property type="molecule type" value="Genomic_DNA"/>
</dbReference>
<comment type="caution">
    <text evidence="2">The sequence shown here is derived from an EMBL/GenBank/DDBJ whole genome shotgun (WGS) entry which is preliminary data.</text>
</comment>
<organism evidence="2 3">
    <name type="scientific">Phytohabitans aurantiacus</name>
    <dbReference type="NCBI Taxonomy" id="3016789"/>
    <lineage>
        <taxon>Bacteria</taxon>
        <taxon>Bacillati</taxon>
        <taxon>Actinomycetota</taxon>
        <taxon>Actinomycetes</taxon>
        <taxon>Micromonosporales</taxon>
        <taxon>Micromonosporaceae</taxon>
    </lineage>
</organism>
<gene>
    <name evidence="2" type="ORF">Pa4123_40230</name>
</gene>
<accession>A0ABQ5QW71</accession>
<evidence type="ECO:0000256" key="1">
    <source>
        <dbReference type="SAM" id="MobiDB-lite"/>
    </source>
</evidence>
<reference evidence="2" key="1">
    <citation type="submission" date="2022-12" db="EMBL/GenBank/DDBJ databases">
        <title>New Phytohabitans aurantiacus sp. RD004123 nov., an actinomycete isolated from soil.</title>
        <authorList>
            <person name="Triningsih D.W."/>
            <person name="Harunari E."/>
            <person name="Igarashi Y."/>
        </authorList>
    </citation>
    <scope>NUCLEOTIDE SEQUENCE</scope>
    <source>
        <strain evidence="2">RD004123</strain>
    </source>
</reference>
<keyword evidence="3" id="KW-1185">Reference proteome</keyword>
<feature type="compositionally biased region" description="Basic residues" evidence="1">
    <location>
        <begin position="20"/>
        <end position="31"/>
    </location>
</feature>
<protein>
    <submittedName>
        <fullName evidence="2">Uncharacterized protein</fullName>
    </submittedName>
</protein>
<evidence type="ECO:0000313" key="2">
    <source>
        <dbReference type="EMBL" id="GLH98748.1"/>
    </source>
</evidence>
<feature type="region of interest" description="Disordered" evidence="1">
    <location>
        <begin position="1"/>
        <end position="110"/>
    </location>
</feature>
<proteinExistence type="predicted"/>
<dbReference type="Proteomes" id="UP001144280">
    <property type="component" value="Unassembled WGS sequence"/>
</dbReference>
<feature type="compositionally biased region" description="Basic and acidic residues" evidence="1">
    <location>
        <begin position="35"/>
        <end position="45"/>
    </location>
</feature>
<sequence length="110" mass="11659">MLYPRAGVAGSSASKERGRCGRRKGRGRRPPIKGIRIDQGRTHAEKRSKHVHSPLIGGQSGWRRGAAQRGGGAAQRGGRSGRRRGAAQRGGGEWVAAWRASPRWGGAGVS</sequence>
<evidence type="ECO:0000313" key="3">
    <source>
        <dbReference type="Proteomes" id="UP001144280"/>
    </source>
</evidence>